<keyword evidence="1" id="KW-0472">Membrane</keyword>
<name>A0A420EKY8_9ACTN</name>
<comment type="caution">
    <text evidence="2">The sequence shown here is derived from an EMBL/GenBank/DDBJ whole genome shotgun (WGS) entry which is preliminary data.</text>
</comment>
<protein>
    <submittedName>
        <fullName evidence="2">DUF1345 domain-containing protein</fullName>
    </submittedName>
</protein>
<organism evidence="2 3">
    <name type="scientific">Micromonospora globbae</name>
    <dbReference type="NCBI Taxonomy" id="1894969"/>
    <lineage>
        <taxon>Bacteria</taxon>
        <taxon>Bacillati</taxon>
        <taxon>Actinomycetota</taxon>
        <taxon>Actinomycetes</taxon>
        <taxon>Micromonosporales</taxon>
        <taxon>Micromonosporaceae</taxon>
        <taxon>Micromonospora</taxon>
    </lineage>
</organism>
<evidence type="ECO:0000313" key="2">
    <source>
        <dbReference type="EMBL" id="RKF21310.1"/>
    </source>
</evidence>
<dbReference type="OrthoDB" id="64737at2"/>
<feature type="transmembrane region" description="Helical" evidence="1">
    <location>
        <begin position="159"/>
        <end position="183"/>
    </location>
</feature>
<keyword evidence="1" id="KW-1133">Transmembrane helix</keyword>
<evidence type="ECO:0000256" key="1">
    <source>
        <dbReference type="SAM" id="Phobius"/>
    </source>
</evidence>
<evidence type="ECO:0000313" key="3">
    <source>
        <dbReference type="Proteomes" id="UP000285744"/>
    </source>
</evidence>
<accession>A0A420EKY8</accession>
<feature type="transmembrane region" description="Helical" evidence="1">
    <location>
        <begin position="83"/>
        <end position="104"/>
    </location>
</feature>
<sequence>MWMLGFTVVAPLIAWDVAALVYVAWSFLDQWYMDGEATAASAVREDPGRRLTDTILLAASVASLVAVAKVLTTGAGQAGFGRAFNISLGIVSVVLSWALVQSVFTERYARLHYASAGGAIDFNGEDRPRYSDFAYVALTVAMTFQISDTDLRTSGIRRAVVGHALLSYLLGTVIIGAAVNLVANVAGG</sequence>
<dbReference type="Proteomes" id="UP000285744">
    <property type="component" value="Unassembled WGS sequence"/>
</dbReference>
<dbReference type="AlphaFoldDB" id="A0A420EKY8"/>
<keyword evidence="1" id="KW-0812">Transmembrane</keyword>
<dbReference type="InterPro" id="IPR009781">
    <property type="entry name" value="DUF1345"/>
</dbReference>
<gene>
    <name evidence="2" type="ORF">D7I43_31595</name>
</gene>
<dbReference type="EMBL" id="RAQQ01000054">
    <property type="protein sequence ID" value="RKF21310.1"/>
    <property type="molecule type" value="Genomic_DNA"/>
</dbReference>
<proteinExistence type="predicted"/>
<dbReference type="Pfam" id="PF07077">
    <property type="entry name" value="DUF1345"/>
    <property type="match status" value="1"/>
</dbReference>
<reference evidence="2 3" key="1">
    <citation type="journal article" date="2018" name="Int. J. Syst. Evol. Microbiol.">
        <title>Micromonospora globbae sp. nov., an endophytic actinomycete isolated from roots of Globba winitii C. H. Wright.</title>
        <authorList>
            <person name="Kuncharoen N."/>
            <person name="Pittayakhajonwut P."/>
            <person name="Tanasupawat S."/>
        </authorList>
    </citation>
    <scope>NUCLEOTIDE SEQUENCE [LARGE SCALE GENOMIC DNA]</scope>
    <source>
        <strain evidence="2 3">WPS1-2</strain>
    </source>
</reference>